<proteinExistence type="inferred from homology"/>
<feature type="domain" description="AMIN" evidence="9">
    <location>
        <begin position="45"/>
        <end position="124"/>
    </location>
</feature>
<dbReference type="PANTHER" id="PTHR30332:SF17">
    <property type="entry name" value="TYPE IV PILIATION SYSTEM PROTEIN DR_0774-RELATED"/>
    <property type="match status" value="1"/>
</dbReference>
<feature type="region of interest" description="Disordered" evidence="6">
    <location>
        <begin position="151"/>
        <end position="225"/>
    </location>
</feature>
<dbReference type="EMBL" id="CP034671">
    <property type="protein sequence ID" value="QFZ92407.2"/>
    <property type="molecule type" value="Genomic_DNA"/>
</dbReference>
<dbReference type="InterPro" id="IPR004846">
    <property type="entry name" value="T2SS/T3SS_dom"/>
</dbReference>
<comment type="similarity">
    <text evidence="4">Belongs to the bacterial secretin family.</text>
</comment>
<feature type="compositionally biased region" description="Low complexity" evidence="6">
    <location>
        <begin position="388"/>
        <end position="406"/>
    </location>
</feature>
<dbReference type="PANTHER" id="PTHR30332">
    <property type="entry name" value="PROBABLE GENERAL SECRETION PATHWAY PROTEIN D"/>
    <property type="match status" value="1"/>
</dbReference>
<feature type="region of interest" description="Disordered" evidence="6">
    <location>
        <begin position="388"/>
        <end position="408"/>
    </location>
</feature>
<feature type="domain" description="Type II/III secretion system secretin-like" evidence="7">
    <location>
        <begin position="573"/>
        <end position="743"/>
    </location>
</feature>
<evidence type="ECO:0000256" key="3">
    <source>
        <dbReference type="ARBA" id="ARBA00023136"/>
    </source>
</evidence>
<dbReference type="GO" id="GO:0009306">
    <property type="term" value="P:protein secretion"/>
    <property type="evidence" value="ECO:0007669"/>
    <property type="project" value="InterPro"/>
</dbReference>
<feature type="compositionally biased region" description="Pro residues" evidence="6">
    <location>
        <begin position="208"/>
        <end position="220"/>
    </location>
</feature>
<dbReference type="PRINTS" id="PR00811">
    <property type="entry name" value="BCTERIALGSPD"/>
</dbReference>
<organism evidence="10">
    <name type="scientific">Synechococcus elongatus PCC 11802</name>
    <dbReference type="NCBI Taxonomy" id="2283154"/>
    <lineage>
        <taxon>Bacteria</taxon>
        <taxon>Bacillati</taxon>
        <taxon>Cyanobacteriota</taxon>
        <taxon>Cyanophyceae</taxon>
        <taxon>Synechococcales</taxon>
        <taxon>Synechococcaceae</taxon>
        <taxon>Synechococcus</taxon>
    </lineage>
</organism>
<keyword evidence="5" id="KW-0813">Transport</keyword>
<protein>
    <submittedName>
        <fullName evidence="10">Secretin N-terminal domain-containing protein</fullName>
    </submittedName>
</protein>
<dbReference type="InterPro" id="IPR005644">
    <property type="entry name" value="NolW-like"/>
</dbReference>
<sequence length="778" mass="80742">MQVWKILGSGVVLGTAAIAGQPAPLLAQTAPTIAANPAATEVNRVTVTPTATGISLSLSTTGTQAPQAFSTNLDKVWVTDLIGARLNLPEGKSFSQPSPAPGIASIAVSQVSENGVRIVVTGSDRPPLVTNSSRNGGSLQFELSTQASAAPVLSPSAPPIGSAPRPSLRPPAPPQRTAQVTSPAPIPVSPALQPPGQPLDPRQQLQPTPAPLPGQLPPLQPRAVAPPLGDIAISNTVPQGTAITFPNARPVPRIALRNASAREVLSIIAQSAGLNLVYLDSNEPAPGAVPTPGNSPAANSEPRVSVDLQNIDAQSAFNYVLQIAGLQASRQNNVILVGKRLPAGAGGLVSRTFRLNQAVAQNVAGYLTTLGANSVVSFVKKVCVSSGSSASAGTSESAATPGGSAAQNQIQTLSQSTAQCFDEPDIKELKVPGTPQGPLPLRNTSITADVRTNSLSIVGDPQSVNFATSLIQQLDLRKRQASVNVKVIDLDLNDLNAIASSFSFGVGNTLVSGSGGLRTTVIDNAGSVIQPPNDSVFNPSNLPAGINPANPLAVLPNQLPNSFLGAISASIINNKTKLLTDPTLIIQEGEKSEVKLTSQVIQKIESETTTNGSGPPTVSRTIDLADVGLQLTINVERIDDNGFITLTVLPAISSPQDVVTFGDPNTSGVLTTLIKKREVSSGKIRLRDDQTLILSGIIQDEERERVAKIPLLGDIPLIGSLFRTSYTDRQRREVVVVITPKILADTDATVFGYGYQPSPPAQSVLNNTLQTPTVPPLP</sequence>
<dbReference type="GO" id="GO:0015627">
    <property type="term" value="C:type II protein secretion system complex"/>
    <property type="evidence" value="ECO:0007669"/>
    <property type="project" value="TreeGrafter"/>
</dbReference>
<evidence type="ECO:0000256" key="1">
    <source>
        <dbReference type="ARBA" id="ARBA00004370"/>
    </source>
</evidence>
<dbReference type="Gene3D" id="3.30.1370.120">
    <property type="match status" value="1"/>
</dbReference>
<feature type="domain" description="NolW-like" evidence="8">
    <location>
        <begin position="350"/>
        <end position="480"/>
    </location>
</feature>
<gene>
    <name evidence="10" type="ORF">EKO22_08645</name>
</gene>
<evidence type="ECO:0000256" key="4">
    <source>
        <dbReference type="RuleBase" id="RU004003"/>
    </source>
</evidence>
<dbReference type="InterPro" id="IPR021731">
    <property type="entry name" value="AMIN_dom"/>
</dbReference>
<accession>A0AAT9JXI6</accession>
<evidence type="ECO:0000259" key="7">
    <source>
        <dbReference type="Pfam" id="PF00263"/>
    </source>
</evidence>
<dbReference type="Pfam" id="PF00263">
    <property type="entry name" value="Secretin"/>
    <property type="match status" value="1"/>
</dbReference>
<evidence type="ECO:0000259" key="9">
    <source>
        <dbReference type="Pfam" id="PF11741"/>
    </source>
</evidence>
<evidence type="ECO:0000256" key="6">
    <source>
        <dbReference type="SAM" id="MobiDB-lite"/>
    </source>
</evidence>
<dbReference type="Pfam" id="PF03958">
    <property type="entry name" value="Secretin_N"/>
    <property type="match status" value="1"/>
</dbReference>
<keyword evidence="2" id="KW-0732">Signal</keyword>
<dbReference type="GO" id="GO:0009279">
    <property type="term" value="C:cell outer membrane"/>
    <property type="evidence" value="ECO:0007669"/>
    <property type="project" value="UniProtKB-SubCell"/>
</dbReference>
<evidence type="ECO:0000256" key="2">
    <source>
        <dbReference type="ARBA" id="ARBA00022729"/>
    </source>
</evidence>
<name>A0AAT9JXI6_SYNEL</name>
<dbReference type="InterPro" id="IPR038591">
    <property type="entry name" value="NolW-like_sf"/>
</dbReference>
<evidence type="ECO:0000313" key="10">
    <source>
        <dbReference type="EMBL" id="QFZ92407.2"/>
    </source>
</evidence>
<dbReference type="InterPro" id="IPR001775">
    <property type="entry name" value="GspD/PilQ"/>
</dbReference>
<dbReference type="RefSeq" id="WP_208678608.1">
    <property type="nucleotide sequence ID" value="NZ_CP034671.2"/>
</dbReference>
<dbReference type="InterPro" id="IPR050810">
    <property type="entry name" value="Bact_Secretion_Sys_Channel"/>
</dbReference>
<feature type="compositionally biased region" description="Pro residues" evidence="6">
    <location>
        <begin position="184"/>
        <end position="198"/>
    </location>
</feature>
<reference evidence="10" key="1">
    <citation type="submission" date="2024-01" db="EMBL/GenBank/DDBJ databases">
        <title>Synechococcus elongatus PCC 11802, a close yet different native of Synechococcus elongatus PCC 11801.</title>
        <authorList>
            <person name="Jaiswal D."/>
            <person name="Sengupta A."/>
            <person name="Sengupta S."/>
            <person name="Pakrasi H.B."/>
            <person name="Wangikar P."/>
        </authorList>
    </citation>
    <scope>NUCLEOTIDE SEQUENCE</scope>
    <source>
        <strain evidence="10">PCC 11802</strain>
    </source>
</reference>
<dbReference type="AlphaFoldDB" id="A0AAT9JXI6"/>
<keyword evidence="3" id="KW-0472">Membrane</keyword>
<comment type="subcellular location">
    <subcellularLocation>
        <location evidence="5">Cell outer membrane</location>
    </subcellularLocation>
    <subcellularLocation>
        <location evidence="1">Membrane</location>
    </subcellularLocation>
</comment>
<evidence type="ECO:0000259" key="8">
    <source>
        <dbReference type="Pfam" id="PF03958"/>
    </source>
</evidence>
<evidence type="ECO:0000256" key="5">
    <source>
        <dbReference type="RuleBase" id="RU004004"/>
    </source>
</evidence>
<dbReference type="Pfam" id="PF11741">
    <property type="entry name" value="AMIN"/>
    <property type="match status" value="1"/>
</dbReference>